<evidence type="ECO:0000256" key="3">
    <source>
        <dbReference type="ARBA" id="ARBA00022475"/>
    </source>
</evidence>
<feature type="transmembrane region" description="Helical" evidence="10">
    <location>
        <begin position="217"/>
        <end position="238"/>
    </location>
</feature>
<feature type="transmembrane region" description="Helical" evidence="10">
    <location>
        <begin position="7"/>
        <end position="26"/>
    </location>
</feature>
<dbReference type="Pfam" id="PF01757">
    <property type="entry name" value="Acyl_transf_3"/>
    <property type="match status" value="1"/>
</dbReference>
<dbReference type="AlphaFoldDB" id="A0A3E0IM75"/>
<name>A0A3E0IM75_9STAP</name>
<dbReference type="InterPro" id="IPR002656">
    <property type="entry name" value="Acyl_transf_3_dom"/>
</dbReference>
<sequence>MKEYISIVFWMRAIACLGVVLIHSISHTLSINPNLEKNQWPTYVQLFLMFCTPMFVFIAEFLNARFYGDKLKKGFFRKRFLYLGVPFLVVNLIWTLLETSPSHFSNFLSTFILVSFRGYSVTYFIVIIFQFYLLHIIFSKYLRKLNPITVITISIIITSFYWGIRLIIPAPDNIVGALIWAKEGQTLFIGWITYFLLGYYIGIYYDSFIQNLKHYRLHIIGLMIFSIIFVLLTHNLGINSAIGSKRLDTPLYTTAVILFLFLASSYFKYVPKFILFVSNFSFSIYLLHLFFIYSFPMTHSHFGYDILYKFLLAIVMSIICAYLVNRLRVGKYIIGSVTKLDHAQMLKGTLK</sequence>
<evidence type="ECO:0000313" key="13">
    <source>
        <dbReference type="EMBL" id="REI25281.1"/>
    </source>
</evidence>
<evidence type="ECO:0000259" key="11">
    <source>
        <dbReference type="Pfam" id="PF01757"/>
    </source>
</evidence>
<dbReference type="RefSeq" id="WP_115856351.1">
    <property type="nucleotide sequence ID" value="NZ_CAJUZR010000025.1"/>
</dbReference>
<evidence type="ECO:0000256" key="8">
    <source>
        <dbReference type="ARBA" id="ARBA00042402"/>
    </source>
</evidence>
<evidence type="ECO:0000256" key="1">
    <source>
        <dbReference type="ARBA" id="ARBA00004651"/>
    </source>
</evidence>
<organism evidence="12 15">
    <name type="scientific">Staphylococcus felis</name>
    <dbReference type="NCBI Taxonomy" id="46127"/>
    <lineage>
        <taxon>Bacteria</taxon>
        <taxon>Bacillati</taxon>
        <taxon>Bacillota</taxon>
        <taxon>Bacilli</taxon>
        <taxon>Bacillales</taxon>
        <taxon>Staphylococcaceae</taxon>
        <taxon>Staphylococcus</taxon>
    </lineage>
</organism>
<feature type="transmembrane region" description="Helical" evidence="10">
    <location>
        <begin position="80"/>
        <end position="97"/>
    </location>
</feature>
<dbReference type="EMBL" id="QKXQ01000518">
    <property type="protein sequence ID" value="REH91841.1"/>
    <property type="molecule type" value="Genomic_DNA"/>
</dbReference>
<dbReference type="Proteomes" id="UP000256337">
    <property type="component" value="Unassembled WGS sequence"/>
</dbReference>
<comment type="similarity">
    <text evidence="2">Belongs to the acyltransferase 3 family.</text>
</comment>
<feature type="domain" description="Acyltransferase 3" evidence="11">
    <location>
        <begin position="10"/>
        <end position="325"/>
    </location>
</feature>
<evidence type="ECO:0000256" key="6">
    <source>
        <dbReference type="ARBA" id="ARBA00023136"/>
    </source>
</evidence>
<feature type="transmembrane region" description="Helical" evidence="10">
    <location>
        <begin position="117"/>
        <end position="138"/>
    </location>
</feature>
<evidence type="ECO:0000256" key="10">
    <source>
        <dbReference type="SAM" id="Phobius"/>
    </source>
</evidence>
<evidence type="ECO:0000256" key="2">
    <source>
        <dbReference type="ARBA" id="ARBA00007400"/>
    </source>
</evidence>
<accession>A0A3E0IM75</accession>
<keyword evidence="5 10" id="KW-1133">Transmembrane helix</keyword>
<proteinExistence type="inferred from homology"/>
<feature type="transmembrane region" description="Helical" evidence="10">
    <location>
        <begin position="306"/>
        <end position="324"/>
    </location>
</feature>
<evidence type="ECO:0000256" key="4">
    <source>
        <dbReference type="ARBA" id="ARBA00022692"/>
    </source>
</evidence>
<dbReference type="PANTHER" id="PTHR40074">
    <property type="entry name" value="O-ACETYLTRANSFERASE WECH"/>
    <property type="match status" value="1"/>
</dbReference>
<dbReference type="OrthoDB" id="65129at2"/>
<evidence type="ECO:0000256" key="5">
    <source>
        <dbReference type="ARBA" id="ARBA00022989"/>
    </source>
</evidence>
<dbReference type="Proteomes" id="UP000256562">
    <property type="component" value="Unassembled WGS sequence"/>
</dbReference>
<reference evidence="14 15" key="1">
    <citation type="journal article" date="2018" name="Vet. Microbiol.">
        <title>Characterisation of Staphylococcus felis isolated from cats using whole genome sequencing.</title>
        <authorList>
            <person name="Worthing K."/>
            <person name="Pang S."/>
            <person name="Trott D.J."/>
            <person name="Abraham S."/>
            <person name="Coombs G.W."/>
            <person name="Jordan D."/>
            <person name="McIntyre L."/>
            <person name="Davies M.R."/>
            <person name="Norris J."/>
        </authorList>
    </citation>
    <scope>NUCLEOTIDE SEQUENCE [LARGE SCALE GENOMIC DNA]</scope>
    <source>
        <strain evidence="13 14">F25</strain>
        <strain evidence="12 15">F9</strain>
    </source>
</reference>
<dbReference type="GO" id="GO:0005886">
    <property type="term" value="C:plasma membrane"/>
    <property type="evidence" value="ECO:0007669"/>
    <property type="project" value="UniProtKB-SubCell"/>
</dbReference>
<gene>
    <name evidence="13" type="ORF">DOS76_00585</name>
    <name evidence="12" type="ORF">DOS83_10970</name>
</gene>
<evidence type="ECO:0000256" key="9">
    <source>
        <dbReference type="ARBA" id="ARBA00042839"/>
    </source>
</evidence>
<dbReference type="GO" id="GO:0009246">
    <property type="term" value="P:enterobacterial common antigen biosynthetic process"/>
    <property type="evidence" value="ECO:0007669"/>
    <property type="project" value="TreeGrafter"/>
</dbReference>
<evidence type="ECO:0000256" key="7">
    <source>
        <dbReference type="ARBA" id="ARBA00041028"/>
    </source>
</evidence>
<evidence type="ECO:0000313" key="12">
    <source>
        <dbReference type="EMBL" id="REH91841.1"/>
    </source>
</evidence>
<comment type="subcellular location">
    <subcellularLocation>
        <location evidence="1">Cell membrane</location>
        <topology evidence="1">Multi-pass membrane protein</topology>
    </subcellularLocation>
</comment>
<dbReference type="PANTHER" id="PTHR40074:SF2">
    <property type="entry name" value="O-ACETYLTRANSFERASE WECH"/>
    <property type="match status" value="1"/>
</dbReference>
<comment type="caution">
    <text evidence="12">The sequence shown here is derived from an EMBL/GenBank/DDBJ whole genome shotgun (WGS) entry which is preliminary data.</text>
</comment>
<feature type="transmembrane region" description="Helical" evidence="10">
    <location>
        <begin position="145"/>
        <end position="168"/>
    </location>
</feature>
<feature type="transmembrane region" description="Helical" evidence="10">
    <location>
        <begin position="274"/>
        <end position="294"/>
    </location>
</feature>
<evidence type="ECO:0000313" key="14">
    <source>
        <dbReference type="Proteomes" id="UP000256337"/>
    </source>
</evidence>
<feature type="transmembrane region" description="Helical" evidence="10">
    <location>
        <begin position="46"/>
        <end position="68"/>
    </location>
</feature>
<feature type="transmembrane region" description="Helical" evidence="10">
    <location>
        <begin position="188"/>
        <end position="205"/>
    </location>
</feature>
<dbReference type="EMBL" id="QKYD01000014">
    <property type="protein sequence ID" value="REI25281.1"/>
    <property type="molecule type" value="Genomic_DNA"/>
</dbReference>
<evidence type="ECO:0000313" key="15">
    <source>
        <dbReference type="Proteomes" id="UP000256562"/>
    </source>
</evidence>
<keyword evidence="3" id="KW-1003">Cell membrane</keyword>
<keyword evidence="4 10" id="KW-0812">Transmembrane</keyword>
<dbReference type="GO" id="GO:0016413">
    <property type="term" value="F:O-acetyltransferase activity"/>
    <property type="evidence" value="ECO:0007669"/>
    <property type="project" value="TreeGrafter"/>
</dbReference>
<feature type="transmembrane region" description="Helical" evidence="10">
    <location>
        <begin position="250"/>
        <end position="267"/>
    </location>
</feature>
<protein>
    <recommendedName>
        <fullName evidence="7">Probable poly-beta-1,6-N-acetyl-D-glucosamine export protein</fullName>
    </recommendedName>
    <alternativeName>
        <fullName evidence="9">Biofilm polysaccharide intercellular adhesin export protein</fullName>
    </alternativeName>
    <alternativeName>
        <fullName evidence="8">Intercellular adhesion protein C</fullName>
    </alternativeName>
</protein>
<keyword evidence="6 10" id="KW-0472">Membrane</keyword>